<name>A0A1A7YJR3_9TELE</name>
<gene>
    <name evidence="2" type="primary">Nfu_g_1_000604</name>
</gene>
<dbReference type="AlphaFoldDB" id="A0A1A7YJR3"/>
<protein>
    <submittedName>
        <fullName evidence="2">Uncharacterized protein</fullName>
    </submittedName>
</protein>
<organism evidence="2">
    <name type="scientific">Iconisemion striatum</name>
    <dbReference type="NCBI Taxonomy" id="60296"/>
    <lineage>
        <taxon>Eukaryota</taxon>
        <taxon>Metazoa</taxon>
        <taxon>Chordata</taxon>
        <taxon>Craniata</taxon>
        <taxon>Vertebrata</taxon>
        <taxon>Euteleostomi</taxon>
        <taxon>Actinopterygii</taxon>
        <taxon>Neopterygii</taxon>
        <taxon>Teleostei</taxon>
        <taxon>Neoteleostei</taxon>
        <taxon>Acanthomorphata</taxon>
        <taxon>Ovalentaria</taxon>
        <taxon>Atherinomorphae</taxon>
        <taxon>Cyprinodontiformes</taxon>
        <taxon>Nothobranchiidae</taxon>
        <taxon>Iconisemion</taxon>
    </lineage>
</organism>
<keyword evidence="1" id="KW-0472">Membrane</keyword>
<proteinExistence type="predicted"/>
<reference evidence="2" key="1">
    <citation type="submission" date="2016-05" db="EMBL/GenBank/DDBJ databases">
        <authorList>
            <person name="Lavstsen T."/>
            <person name="Jespersen J.S."/>
        </authorList>
    </citation>
    <scope>NUCLEOTIDE SEQUENCE</scope>
    <source>
        <tissue evidence="2">Brain</tissue>
    </source>
</reference>
<reference evidence="2" key="2">
    <citation type="submission" date="2016-06" db="EMBL/GenBank/DDBJ databases">
        <title>The genome of a short-lived fish provides insights into sex chromosome evolution and the genetic control of aging.</title>
        <authorList>
            <person name="Reichwald K."/>
            <person name="Felder M."/>
            <person name="Petzold A."/>
            <person name="Koch P."/>
            <person name="Groth M."/>
            <person name="Platzer M."/>
        </authorList>
    </citation>
    <scope>NUCLEOTIDE SEQUENCE</scope>
    <source>
        <tissue evidence="2">Brain</tissue>
    </source>
</reference>
<sequence>PDDYSLWVACATSLVTLTKLMYCCDFGLKVFLIYCFLHNSSRLPIPNSHCLHNLLDFTSGRVSLQPHTDPLSLRSLT</sequence>
<feature type="non-terminal residue" evidence="2">
    <location>
        <position position="1"/>
    </location>
</feature>
<dbReference type="EMBL" id="HADX01008206">
    <property type="protein sequence ID" value="SBP30438.1"/>
    <property type="molecule type" value="Transcribed_RNA"/>
</dbReference>
<feature type="non-terminal residue" evidence="2">
    <location>
        <position position="77"/>
    </location>
</feature>
<accession>A0A1A7YJR3</accession>
<evidence type="ECO:0000313" key="2">
    <source>
        <dbReference type="EMBL" id="SBP30438.1"/>
    </source>
</evidence>
<keyword evidence="1" id="KW-0812">Transmembrane</keyword>
<feature type="transmembrane region" description="Helical" evidence="1">
    <location>
        <begin position="6"/>
        <end position="37"/>
    </location>
</feature>
<keyword evidence="1" id="KW-1133">Transmembrane helix</keyword>
<evidence type="ECO:0000256" key="1">
    <source>
        <dbReference type="SAM" id="Phobius"/>
    </source>
</evidence>